<evidence type="ECO:0000313" key="9">
    <source>
        <dbReference type="Proteomes" id="UP000282084"/>
    </source>
</evidence>
<reference evidence="8 9" key="1">
    <citation type="submission" date="2018-10" db="EMBL/GenBank/DDBJ databases">
        <title>Sequencing the genomes of 1000 actinobacteria strains.</title>
        <authorList>
            <person name="Klenk H.-P."/>
        </authorList>
    </citation>
    <scope>NUCLEOTIDE SEQUENCE [LARGE SCALE GENOMIC DNA]</scope>
    <source>
        <strain evidence="8 9">DSM 43800</strain>
    </source>
</reference>
<comment type="similarity">
    <text evidence="1">Belongs to the AfsR/DnrI/RedD regulatory family.</text>
</comment>
<accession>A0A495W128</accession>
<dbReference type="AlphaFoldDB" id="A0A495W128"/>
<dbReference type="EMBL" id="RBXO01000001">
    <property type="protein sequence ID" value="RKT55159.1"/>
    <property type="molecule type" value="Genomic_DNA"/>
</dbReference>
<dbReference type="Proteomes" id="UP000282084">
    <property type="component" value="Unassembled WGS sequence"/>
</dbReference>
<dbReference type="Pfam" id="PF00486">
    <property type="entry name" value="Trans_reg_C"/>
    <property type="match status" value="1"/>
</dbReference>
<dbReference type="GO" id="GO:0006355">
    <property type="term" value="P:regulation of DNA-templated transcription"/>
    <property type="evidence" value="ECO:0007669"/>
    <property type="project" value="InterPro"/>
</dbReference>
<dbReference type="PANTHER" id="PTHR35807:SF1">
    <property type="entry name" value="TRANSCRIPTIONAL REGULATOR REDD"/>
    <property type="match status" value="1"/>
</dbReference>
<dbReference type="InterPro" id="IPR005158">
    <property type="entry name" value="BTAD"/>
</dbReference>
<dbReference type="InterPro" id="IPR016032">
    <property type="entry name" value="Sig_transdc_resp-reg_C-effctor"/>
</dbReference>
<dbReference type="SMART" id="SM00862">
    <property type="entry name" value="Trans_reg_C"/>
    <property type="match status" value="1"/>
</dbReference>
<evidence type="ECO:0000256" key="1">
    <source>
        <dbReference type="ARBA" id="ARBA00005820"/>
    </source>
</evidence>
<keyword evidence="9" id="KW-1185">Reference proteome</keyword>
<evidence type="ECO:0000256" key="6">
    <source>
        <dbReference type="SAM" id="MobiDB-lite"/>
    </source>
</evidence>
<evidence type="ECO:0000256" key="5">
    <source>
        <dbReference type="PROSITE-ProRule" id="PRU01091"/>
    </source>
</evidence>
<dbReference type="SUPFAM" id="SSF48452">
    <property type="entry name" value="TPR-like"/>
    <property type="match status" value="1"/>
</dbReference>
<feature type="region of interest" description="Disordered" evidence="6">
    <location>
        <begin position="231"/>
        <end position="294"/>
    </location>
</feature>
<keyword evidence="2" id="KW-0805">Transcription regulation</keyword>
<dbReference type="GO" id="GO:0003677">
    <property type="term" value="F:DNA binding"/>
    <property type="evidence" value="ECO:0007669"/>
    <property type="project" value="UniProtKB-UniRule"/>
</dbReference>
<dbReference type="Pfam" id="PF03704">
    <property type="entry name" value="BTAD"/>
    <property type="match status" value="1"/>
</dbReference>
<keyword evidence="4" id="KW-0804">Transcription</keyword>
<dbReference type="Gene3D" id="1.10.10.10">
    <property type="entry name" value="Winged helix-like DNA-binding domain superfamily/Winged helix DNA-binding domain"/>
    <property type="match status" value="1"/>
</dbReference>
<comment type="caution">
    <text evidence="8">The sequence shown here is derived from an EMBL/GenBank/DDBJ whole genome shotgun (WGS) entry which is preliminary data.</text>
</comment>
<dbReference type="PANTHER" id="PTHR35807">
    <property type="entry name" value="TRANSCRIPTIONAL REGULATOR REDD-RELATED"/>
    <property type="match status" value="1"/>
</dbReference>
<proteinExistence type="inferred from homology"/>
<dbReference type="InterPro" id="IPR011990">
    <property type="entry name" value="TPR-like_helical_dom_sf"/>
</dbReference>
<feature type="compositionally biased region" description="Pro residues" evidence="6">
    <location>
        <begin position="259"/>
        <end position="268"/>
    </location>
</feature>
<evidence type="ECO:0000259" key="7">
    <source>
        <dbReference type="PROSITE" id="PS51755"/>
    </source>
</evidence>
<dbReference type="InterPro" id="IPR036388">
    <property type="entry name" value="WH-like_DNA-bd_sf"/>
</dbReference>
<keyword evidence="3 5" id="KW-0238">DNA-binding</keyword>
<feature type="domain" description="OmpR/PhoB-type" evidence="7">
    <location>
        <begin position="1"/>
        <end position="97"/>
    </location>
</feature>
<sequence length="294" mass="31174">MTDLSFRILGPLEVLVDGRPLAIGRNRQRTVLAVLLAHVNRTVSVRRLVWAVWGEDVPRTAVKQVQSCVWRLRALFDAAAGRRDVIETTDWGYRLRATEDEVDTGVFERLARNARALAAGGDHGRAAGLLRAALDLFRGPVLAGVDSPALEGVVARWEERRLVTVEERMAAELASGRHRAVVDELSALVCEHPLREGLRSRLTLALHRCGRRADAWAVGPGGREPSTGGFGQAIGSQEPGGATLPGGAVLPGDVTPGSPGGPPTPCPPAGGCGAGGSAPGVARYPGADHRRCRR</sequence>
<feature type="DNA-binding region" description="OmpR/PhoB-type" evidence="5">
    <location>
        <begin position="1"/>
        <end position="97"/>
    </location>
</feature>
<dbReference type="SUPFAM" id="SSF46894">
    <property type="entry name" value="C-terminal effector domain of the bipartite response regulators"/>
    <property type="match status" value="1"/>
</dbReference>
<dbReference type="Gene3D" id="1.25.40.10">
    <property type="entry name" value="Tetratricopeptide repeat domain"/>
    <property type="match status" value="1"/>
</dbReference>
<dbReference type="SMART" id="SM01043">
    <property type="entry name" value="BTAD"/>
    <property type="match status" value="1"/>
</dbReference>
<name>A0A495W128_9PSEU</name>
<dbReference type="InterPro" id="IPR001867">
    <property type="entry name" value="OmpR/PhoB-type_DNA-bd"/>
</dbReference>
<evidence type="ECO:0000256" key="2">
    <source>
        <dbReference type="ARBA" id="ARBA00023015"/>
    </source>
</evidence>
<dbReference type="InterPro" id="IPR051677">
    <property type="entry name" value="AfsR-DnrI-RedD_regulator"/>
</dbReference>
<evidence type="ECO:0000256" key="3">
    <source>
        <dbReference type="ARBA" id="ARBA00023125"/>
    </source>
</evidence>
<evidence type="ECO:0000256" key="4">
    <source>
        <dbReference type="ARBA" id="ARBA00023163"/>
    </source>
</evidence>
<organism evidence="8 9">
    <name type="scientific">Saccharothrix australiensis</name>
    <dbReference type="NCBI Taxonomy" id="2072"/>
    <lineage>
        <taxon>Bacteria</taxon>
        <taxon>Bacillati</taxon>
        <taxon>Actinomycetota</taxon>
        <taxon>Actinomycetes</taxon>
        <taxon>Pseudonocardiales</taxon>
        <taxon>Pseudonocardiaceae</taxon>
        <taxon>Saccharothrix</taxon>
    </lineage>
</organism>
<dbReference type="GO" id="GO:0000160">
    <property type="term" value="P:phosphorelay signal transduction system"/>
    <property type="evidence" value="ECO:0007669"/>
    <property type="project" value="InterPro"/>
</dbReference>
<gene>
    <name evidence="8" type="ORF">C8E97_3817</name>
</gene>
<evidence type="ECO:0000313" key="8">
    <source>
        <dbReference type="EMBL" id="RKT55159.1"/>
    </source>
</evidence>
<protein>
    <submittedName>
        <fullName evidence="8">DNA-binding SARP family transcriptional activator</fullName>
    </submittedName>
</protein>
<dbReference type="PROSITE" id="PS51755">
    <property type="entry name" value="OMPR_PHOB"/>
    <property type="match status" value="1"/>
</dbReference>
<dbReference type="CDD" id="cd15831">
    <property type="entry name" value="BTAD"/>
    <property type="match status" value="1"/>
</dbReference>